<dbReference type="InterPro" id="IPR007168">
    <property type="entry name" value="Phageshock_PspC_N"/>
</dbReference>
<evidence type="ECO:0000259" key="8">
    <source>
        <dbReference type="Pfam" id="PF18917"/>
    </source>
</evidence>
<feature type="domain" description="Phage shock protein PspC N-terminal" evidence="7">
    <location>
        <begin position="4"/>
        <end position="60"/>
    </location>
</feature>
<keyword evidence="3 6" id="KW-0812">Transmembrane</keyword>
<evidence type="ECO:0000259" key="7">
    <source>
        <dbReference type="Pfam" id="PF04024"/>
    </source>
</evidence>
<dbReference type="AlphaFoldDB" id="A0A316E300"/>
<feature type="transmembrane region" description="Helical" evidence="6">
    <location>
        <begin position="92"/>
        <end position="110"/>
    </location>
</feature>
<keyword evidence="5 6" id="KW-0472">Membrane</keyword>
<feature type="transmembrane region" description="Helical" evidence="6">
    <location>
        <begin position="34"/>
        <end position="58"/>
    </location>
</feature>
<dbReference type="InterPro" id="IPR043726">
    <property type="entry name" value="LiaI-LiaF-like_TM1"/>
</dbReference>
<keyword evidence="2" id="KW-1003">Cell membrane</keyword>
<feature type="transmembrane region" description="Helical" evidence="6">
    <location>
        <begin position="116"/>
        <end position="132"/>
    </location>
</feature>
<evidence type="ECO:0000256" key="1">
    <source>
        <dbReference type="ARBA" id="ARBA00004162"/>
    </source>
</evidence>
<sequence length="149" mass="16933">MNQNLYRIPSKGQLGGVAAGLAERFGIDIAVMRIILFLGLIFTHGIFFWIYIILWATLPVQEQWQTANGADASNEFTFNETLTNMKKDSSKVWGIVLIILGTIFLLDEWIPDFDFGKFWPLILIGVGGYIIFKDKDKIDFHNDSNNSNL</sequence>
<gene>
    <name evidence="9" type="ORF">LV89_02949</name>
</gene>
<evidence type="ECO:0000313" key="10">
    <source>
        <dbReference type="Proteomes" id="UP000245489"/>
    </source>
</evidence>
<evidence type="ECO:0000256" key="6">
    <source>
        <dbReference type="SAM" id="Phobius"/>
    </source>
</evidence>
<reference evidence="9 10" key="1">
    <citation type="submission" date="2018-05" db="EMBL/GenBank/DDBJ databases">
        <title>Genomic Encyclopedia of Archaeal and Bacterial Type Strains, Phase II (KMG-II): from individual species to whole genera.</title>
        <authorList>
            <person name="Goeker M."/>
        </authorList>
    </citation>
    <scope>NUCLEOTIDE SEQUENCE [LARGE SCALE GENOMIC DNA]</scope>
    <source>
        <strain evidence="9 10">DSM 22214</strain>
    </source>
</reference>
<accession>A0A316E300</accession>
<protein>
    <submittedName>
        <fullName evidence="9">Phage shock protein C (PspC) family protein</fullName>
    </submittedName>
</protein>
<keyword evidence="10" id="KW-1185">Reference proteome</keyword>
<dbReference type="OrthoDB" id="5772680at2"/>
<keyword evidence="4 6" id="KW-1133">Transmembrane helix</keyword>
<dbReference type="RefSeq" id="WP_109743665.1">
    <property type="nucleotide sequence ID" value="NZ_QGGO01000015.1"/>
</dbReference>
<dbReference type="EMBL" id="QGGO01000015">
    <property type="protein sequence ID" value="PWK24436.1"/>
    <property type="molecule type" value="Genomic_DNA"/>
</dbReference>
<organism evidence="9 10">
    <name type="scientific">Arcicella aurantiaca</name>
    <dbReference type="NCBI Taxonomy" id="591202"/>
    <lineage>
        <taxon>Bacteria</taxon>
        <taxon>Pseudomonadati</taxon>
        <taxon>Bacteroidota</taxon>
        <taxon>Cytophagia</taxon>
        <taxon>Cytophagales</taxon>
        <taxon>Flectobacillaceae</taxon>
        <taxon>Arcicella</taxon>
    </lineage>
</organism>
<dbReference type="PANTHER" id="PTHR33885:SF3">
    <property type="entry name" value="PHAGE SHOCK PROTEIN C"/>
    <property type="match status" value="1"/>
</dbReference>
<dbReference type="InterPro" id="IPR052027">
    <property type="entry name" value="PspC"/>
</dbReference>
<evidence type="ECO:0000256" key="4">
    <source>
        <dbReference type="ARBA" id="ARBA00022989"/>
    </source>
</evidence>
<feature type="domain" description="LiaI-LiaF-like transmembrane region" evidence="8">
    <location>
        <begin position="92"/>
        <end position="131"/>
    </location>
</feature>
<dbReference type="Pfam" id="PF04024">
    <property type="entry name" value="PspC"/>
    <property type="match status" value="1"/>
</dbReference>
<evidence type="ECO:0000256" key="5">
    <source>
        <dbReference type="ARBA" id="ARBA00023136"/>
    </source>
</evidence>
<dbReference type="Pfam" id="PF18917">
    <property type="entry name" value="LiaI-LiaF-like_TM1"/>
    <property type="match status" value="1"/>
</dbReference>
<evidence type="ECO:0000313" key="9">
    <source>
        <dbReference type="EMBL" id="PWK24436.1"/>
    </source>
</evidence>
<proteinExistence type="predicted"/>
<dbReference type="PANTHER" id="PTHR33885">
    <property type="entry name" value="PHAGE SHOCK PROTEIN C"/>
    <property type="match status" value="1"/>
</dbReference>
<comment type="subcellular location">
    <subcellularLocation>
        <location evidence="1">Cell membrane</location>
        <topology evidence="1">Single-pass membrane protein</topology>
    </subcellularLocation>
</comment>
<dbReference type="GO" id="GO:0005886">
    <property type="term" value="C:plasma membrane"/>
    <property type="evidence" value="ECO:0007669"/>
    <property type="project" value="UniProtKB-SubCell"/>
</dbReference>
<dbReference type="Proteomes" id="UP000245489">
    <property type="component" value="Unassembled WGS sequence"/>
</dbReference>
<comment type="caution">
    <text evidence="9">The sequence shown here is derived from an EMBL/GenBank/DDBJ whole genome shotgun (WGS) entry which is preliminary data.</text>
</comment>
<evidence type="ECO:0000256" key="2">
    <source>
        <dbReference type="ARBA" id="ARBA00022475"/>
    </source>
</evidence>
<evidence type="ECO:0000256" key="3">
    <source>
        <dbReference type="ARBA" id="ARBA00022692"/>
    </source>
</evidence>
<name>A0A316E300_9BACT</name>